<protein>
    <submittedName>
        <fullName evidence="3">Putative GTPase</fullName>
    </submittedName>
</protein>
<reference evidence="3 4" key="1">
    <citation type="journal article" date="2013" name="Genome Announc.">
        <title>Genome Sequence of the Obligate Gammaproteobacterial Methanotroph Methylomicrobium album Strain BG8.</title>
        <authorList>
            <person name="Kits K.D."/>
            <person name="Kalyuzhnaya M.G."/>
            <person name="Klotz M.G."/>
            <person name="Jetten M.S."/>
            <person name="Op den Camp H.J."/>
            <person name="Vuilleumier S."/>
            <person name="Bringel F."/>
            <person name="Dispirito A.A."/>
            <person name="Murrell J.C."/>
            <person name="Bruce D."/>
            <person name="Cheng J.F."/>
            <person name="Copeland A."/>
            <person name="Goodwin L."/>
            <person name="Hauser L."/>
            <person name="Lajus A."/>
            <person name="Land M.L."/>
            <person name="Lapidus A."/>
            <person name="Lucas S."/>
            <person name="Medigue C."/>
            <person name="Pitluck S."/>
            <person name="Woyke T."/>
            <person name="Zeytun A."/>
            <person name="Stein L.Y."/>
        </authorList>
    </citation>
    <scope>NUCLEOTIDE SEQUENCE [LARGE SCALE GENOMIC DNA]</scope>
    <source>
        <strain evidence="3 4">BG8</strain>
    </source>
</reference>
<dbReference type="eggNOG" id="COG3596">
    <property type="taxonomic scope" value="Bacteria"/>
</dbReference>
<keyword evidence="4" id="KW-1185">Reference proteome</keyword>
<evidence type="ECO:0000313" key="4">
    <source>
        <dbReference type="Proteomes" id="UP000005090"/>
    </source>
</evidence>
<dbReference type="STRING" id="686340.Metal_3481"/>
<keyword evidence="1" id="KW-0812">Transmembrane</keyword>
<keyword evidence="1" id="KW-1133">Transmembrane helix</keyword>
<dbReference type="RefSeq" id="WP_005374246.1">
    <property type="nucleotide sequence ID" value="NZ_CM001475.1"/>
</dbReference>
<evidence type="ECO:0000313" key="3">
    <source>
        <dbReference type="EMBL" id="EIC31130.1"/>
    </source>
</evidence>
<name>H8GRF1_METAL</name>
<dbReference type="AlphaFoldDB" id="H8GRF1"/>
<evidence type="ECO:0000259" key="2">
    <source>
        <dbReference type="Pfam" id="PF01926"/>
    </source>
</evidence>
<keyword evidence="1" id="KW-0472">Membrane</keyword>
<sequence>MKMMKTPILLLILFLMMVLPWLALAVLGVVWLWQQHYLLQAAPVLVSLYGIAWLLSRKLQQDEPMPPALPGVDPDDRWSPAAKEIWDKIDALAKELNPADYPLTDTARLAGLARRVITETAAHFRPEAGHAELDVPLRNILYIVEQVCRDMRELLDEKVPFSHLITVREGLQLWKWRQRFRQIDFLRRTLAMGASPFTAIPAELSRFFTGKIADYPKGLLERWLLQTIVKKIGYYAIGLYSGHLLPPSPTAPGPEPEESALPQRPLRVLVAGQVNAGKSSLINTLLGEFRTTVDVLPVADELRVYKLRHPDIDEVLLYDSPGYGEESFRLRKSGWQLGDFDLVLVVCSAVQAGREADGRFLSELRSWYGAHLERRMPPVLAVVTHVDQLRPFREWQPPYDVDNPDNVKARSIREAVDSVAQSLQVEPEDCLPVSLAASTEAYNIEAVLAGMVKKLPESLRTQYLRTLSEGQRKEKIMRLLGQLGIR</sequence>
<dbReference type="Proteomes" id="UP000005090">
    <property type="component" value="Chromosome"/>
</dbReference>
<accession>H8GRF1</accession>
<dbReference type="HOGENOM" id="CLU_028661_0_0_6"/>
<dbReference type="SUPFAM" id="SSF52540">
    <property type="entry name" value="P-loop containing nucleoside triphosphate hydrolases"/>
    <property type="match status" value="1"/>
</dbReference>
<dbReference type="GO" id="GO:0005525">
    <property type="term" value="F:GTP binding"/>
    <property type="evidence" value="ECO:0007669"/>
    <property type="project" value="InterPro"/>
</dbReference>
<gene>
    <name evidence="3" type="ORF">Metal_3481</name>
</gene>
<proteinExistence type="predicted"/>
<feature type="domain" description="G" evidence="2">
    <location>
        <begin position="267"/>
        <end position="351"/>
    </location>
</feature>
<dbReference type="Gene3D" id="3.40.50.300">
    <property type="entry name" value="P-loop containing nucleotide triphosphate hydrolases"/>
    <property type="match status" value="1"/>
</dbReference>
<feature type="transmembrane region" description="Helical" evidence="1">
    <location>
        <begin position="35"/>
        <end position="55"/>
    </location>
</feature>
<organism evidence="3 4">
    <name type="scientific">Methylomicrobium album BG8</name>
    <dbReference type="NCBI Taxonomy" id="686340"/>
    <lineage>
        <taxon>Bacteria</taxon>
        <taxon>Pseudomonadati</taxon>
        <taxon>Pseudomonadota</taxon>
        <taxon>Gammaproteobacteria</taxon>
        <taxon>Methylococcales</taxon>
        <taxon>Methylococcaceae</taxon>
        <taxon>Methylomicrobium</taxon>
    </lineage>
</organism>
<dbReference type="InterPro" id="IPR027417">
    <property type="entry name" value="P-loop_NTPase"/>
</dbReference>
<dbReference type="InterPro" id="IPR006073">
    <property type="entry name" value="GTP-bd"/>
</dbReference>
<evidence type="ECO:0000256" key="1">
    <source>
        <dbReference type="SAM" id="Phobius"/>
    </source>
</evidence>
<dbReference type="Pfam" id="PF01926">
    <property type="entry name" value="MMR_HSR1"/>
    <property type="match status" value="1"/>
</dbReference>
<dbReference type="EMBL" id="CM001475">
    <property type="protein sequence ID" value="EIC31130.1"/>
    <property type="molecule type" value="Genomic_DNA"/>
</dbReference>